<dbReference type="EMBL" id="CXSU01000011">
    <property type="protein sequence ID" value="CTQ49609.1"/>
    <property type="molecule type" value="Genomic_DNA"/>
</dbReference>
<keyword evidence="2" id="KW-1185">Reference proteome</keyword>
<dbReference type="SUPFAM" id="SSF54001">
    <property type="entry name" value="Cysteine proteinases"/>
    <property type="match status" value="1"/>
</dbReference>
<reference evidence="1 2" key="1">
    <citation type="submission" date="2015-07" db="EMBL/GenBank/DDBJ databases">
        <authorList>
            <person name="Noorani M."/>
        </authorList>
    </citation>
    <scope>NUCLEOTIDE SEQUENCE [LARGE SCALE GENOMIC DNA]</scope>
    <source>
        <strain evidence="1 2">CECT 7802</strain>
    </source>
</reference>
<evidence type="ECO:0000313" key="2">
    <source>
        <dbReference type="Proteomes" id="UP000049222"/>
    </source>
</evidence>
<proteinExistence type="predicted"/>
<dbReference type="InterPro" id="IPR038765">
    <property type="entry name" value="Papain-like_cys_pep_sf"/>
</dbReference>
<sequence>MARYWVAFYRGKGRVMDWVIRKASRAPYSHVELIRQETRPRDGEIVTCVSASARDGGVRIKDIELKPGKWKVYEVPWAHPASWDRAEVHLGKPYELWMMVWSQLIKFNRTNRDKWFCSELVAHALGLAMPHAKSPSDLLRAVHDNTRTWNYAIARQKGLVDAPVAATDLGPEDEEEAPGAVG</sequence>
<organism evidence="1 2">
    <name type="scientific">Jannaschia donghaensis</name>
    <dbReference type="NCBI Taxonomy" id="420998"/>
    <lineage>
        <taxon>Bacteria</taxon>
        <taxon>Pseudomonadati</taxon>
        <taxon>Pseudomonadota</taxon>
        <taxon>Alphaproteobacteria</taxon>
        <taxon>Rhodobacterales</taxon>
        <taxon>Roseobacteraceae</taxon>
        <taxon>Jannaschia</taxon>
    </lineage>
</organism>
<protein>
    <submittedName>
        <fullName evidence="1">Uncharacterized protein</fullName>
    </submittedName>
</protein>
<evidence type="ECO:0000313" key="1">
    <source>
        <dbReference type="EMBL" id="CTQ49609.1"/>
    </source>
</evidence>
<dbReference type="Proteomes" id="UP000049222">
    <property type="component" value="Unassembled WGS sequence"/>
</dbReference>
<dbReference type="Gene3D" id="3.90.1720.10">
    <property type="entry name" value="endopeptidase domain like (from Nostoc punctiforme)"/>
    <property type="match status" value="1"/>
</dbReference>
<dbReference type="OrthoDB" id="95478at2"/>
<accession>A0A0M6YIL3</accession>
<dbReference type="AlphaFoldDB" id="A0A0M6YIL3"/>
<gene>
    <name evidence="1" type="ORF">JDO7802_01623</name>
</gene>
<dbReference type="RefSeq" id="WP_055084322.1">
    <property type="nucleotide sequence ID" value="NZ_CXSU01000011.1"/>
</dbReference>
<name>A0A0M6YIL3_9RHOB</name>